<feature type="transmembrane region" description="Helical" evidence="1">
    <location>
        <begin position="106"/>
        <end position="122"/>
    </location>
</feature>
<evidence type="ECO:0000313" key="3">
    <source>
        <dbReference type="Proteomes" id="UP000615446"/>
    </source>
</evidence>
<dbReference type="EMBL" id="BLAL01000018">
    <property type="protein sequence ID" value="GES76017.1"/>
    <property type="molecule type" value="Genomic_DNA"/>
</dbReference>
<evidence type="ECO:0000313" key="2">
    <source>
        <dbReference type="EMBL" id="GES76017.1"/>
    </source>
</evidence>
<accession>A0A8H3KU82</accession>
<organism evidence="2 3">
    <name type="scientific">Rhizophagus clarus</name>
    <dbReference type="NCBI Taxonomy" id="94130"/>
    <lineage>
        <taxon>Eukaryota</taxon>
        <taxon>Fungi</taxon>
        <taxon>Fungi incertae sedis</taxon>
        <taxon>Mucoromycota</taxon>
        <taxon>Glomeromycotina</taxon>
        <taxon>Glomeromycetes</taxon>
        <taxon>Glomerales</taxon>
        <taxon>Glomeraceae</taxon>
        <taxon>Rhizophagus</taxon>
    </lineage>
</organism>
<keyword evidence="1" id="KW-1133">Transmembrane helix</keyword>
<reference evidence="2" key="1">
    <citation type="submission" date="2019-10" db="EMBL/GenBank/DDBJ databases">
        <title>Conservation and host-specific expression of non-tandemly repeated heterogenous ribosome RNA gene in arbuscular mycorrhizal fungi.</title>
        <authorList>
            <person name="Maeda T."/>
            <person name="Kobayashi Y."/>
            <person name="Nakagawa T."/>
            <person name="Ezawa T."/>
            <person name="Yamaguchi K."/>
            <person name="Bino T."/>
            <person name="Nishimoto Y."/>
            <person name="Shigenobu S."/>
            <person name="Kawaguchi M."/>
        </authorList>
    </citation>
    <scope>NUCLEOTIDE SEQUENCE</scope>
    <source>
        <strain evidence="2">HR1</strain>
    </source>
</reference>
<dbReference type="Proteomes" id="UP000615446">
    <property type="component" value="Unassembled WGS sequence"/>
</dbReference>
<keyword evidence="1" id="KW-0812">Transmembrane</keyword>
<name>A0A8H3KU82_9GLOM</name>
<protein>
    <submittedName>
        <fullName evidence="2">Uncharacterized protein</fullName>
    </submittedName>
</protein>
<sequence>MDGKSFKKFHTNWKLLYRVLQENRKNVSLHNIYGFSDENWKEIKIKKIEIQLQWKEIAYCHNEIEFLPDGNIYDTNHNTFENFIPFVEVYHSGGGMIMYLPQQTNIVWYLFQAIVLFSLGFFDSENWKHFMVTVWATCCECPSLFSEIP</sequence>
<comment type="caution">
    <text evidence="2">The sequence shown here is derived from an EMBL/GenBank/DDBJ whole genome shotgun (WGS) entry which is preliminary data.</text>
</comment>
<dbReference type="AlphaFoldDB" id="A0A8H3KU82"/>
<keyword evidence="1" id="KW-0472">Membrane</keyword>
<evidence type="ECO:0000256" key="1">
    <source>
        <dbReference type="SAM" id="Phobius"/>
    </source>
</evidence>
<proteinExistence type="predicted"/>
<gene>
    <name evidence="2" type="ORF">RCL2_000341800</name>
</gene>